<sequence>MSSTNPIGNLYTVVCLVNGEAATFNDNLRREVNERFNAKLSTLPPHFTIKEGFKYDGDISDLVSTIATFCQNERARPYEIDGFGHFGKDVIFMNVELSNNAKAMHDRLIDAMSEIPYINFSEKDGKDKNFHITIASKQIKKIFDELYEFVNRKCCIFDCMFDNVTIFKWGDKKWDVYRQFSIPK</sequence>
<evidence type="ECO:0008006" key="3">
    <source>
        <dbReference type="Google" id="ProtNLM"/>
    </source>
</evidence>
<proteinExistence type="predicted"/>
<gene>
    <name evidence="1" type="ORF">M9Y10_026993</name>
</gene>
<evidence type="ECO:0000313" key="1">
    <source>
        <dbReference type="EMBL" id="KAK8841378.1"/>
    </source>
</evidence>
<evidence type="ECO:0000313" key="2">
    <source>
        <dbReference type="Proteomes" id="UP001470230"/>
    </source>
</evidence>
<keyword evidence="2" id="KW-1185">Reference proteome</keyword>
<dbReference type="Gene3D" id="3.90.1140.10">
    <property type="entry name" value="Cyclic phosphodiesterase"/>
    <property type="match status" value="1"/>
</dbReference>
<dbReference type="SUPFAM" id="SSF55144">
    <property type="entry name" value="LigT-like"/>
    <property type="match status" value="1"/>
</dbReference>
<dbReference type="Proteomes" id="UP001470230">
    <property type="component" value="Unassembled WGS sequence"/>
</dbReference>
<reference evidence="1 2" key="1">
    <citation type="submission" date="2024-04" db="EMBL/GenBank/DDBJ databases">
        <title>Tritrichomonas musculus Genome.</title>
        <authorList>
            <person name="Alves-Ferreira E."/>
            <person name="Grigg M."/>
            <person name="Lorenzi H."/>
            <person name="Galac M."/>
        </authorList>
    </citation>
    <scope>NUCLEOTIDE SEQUENCE [LARGE SCALE GENOMIC DNA]</scope>
    <source>
        <strain evidence="1 2">EAF2021</strain>
    </source>
</reference>
<dbReference type="InterPro" id="IPR050580">
    <property type="entry name" value="2H_phosphoesterase_YjcG-like"/>
</dbReference>
<comment type="caution">
    <text evidence="1">The sequence shown here is derived from an EMBL/GenBank/DDBJ whole genome shotgun (WGS) entry which is preliminary data.</text>
</comment>
<protein>
    <recommendedName>
        <fullName evidence="3">2'-5' RNA ligase family protein</fullName>
    </recommendedName>
</protein>
<dbReference type="EMBL" id="JAPFFF010000041">
    <property type="protein sequence ID" value="KAK8841378.1"/>
    <property type="molecule type" value="Genomic_DNA"/>
</dbReference>
<organism evidence="1 2">
    <name type="scientific">Tritrichomonas musculus</name>
    <dbReference type="NCBI Taxonomy" id="1915356"/>
    <lineage>
        <taxon>Eukaryota</taxon>
        <taxon>Metamonada</taxon>
        <taxon>Parabasalia</taxon>
        <taxon>Tritrichomonadida</taxon>
        <taxon>Tritrichomonadidae</taxon>
        <taxon>Tritrichomonas</taxon>
    </lineage>
</organism>
<dbReference type="Pfam" id="PF13563">
    <property type="entry name" value="2_5_RNA_ligase2"/>
    <property type="match status" value="1"/>
</dbReference>
<accession>A0ABR2H576</accession>
<dbReference type="PANTHER" id="PTHR40037:SF1">
    <property type="entry name" value="PHOSPHOESTERASE SAOUHSC_00951-RELATED"/>
    <property type="match status" value="1"/>
</dbReference>
<dbReference type="InterPro" id="IPR009097">
    <property type="entry name" value="Cyclic_Pdiesterase"/>
</dbReference>
<dbReference type="PANTHER" id="PTHR40037">
    <property type="entry name" value="PHOSPHOESTERASE YJCG-RELATED"/>
    <property type="match status" value="1"/>
</dbReference>
<name>A0ABR2H576_9EUKA</name>